<dbReference type="RefSeq" id="WP_316699001.1">
    <property type="nucleotide sequence ID" value="NZ_CP136336.1"/>
</dbReference>
<evidence type="ECO:0000313" key="2">
    <source>
        <dbReference type="Proteomes" id="UP001303946"/>
    </source>
</evidence>
<reference evidence="1 2" key="1">
    <citation type="submission" date="2023-10" db="EMBL/GenBank/DDBJ databases">
        <title>Bacteria for the degradation of biodegradable plastic PBAT(Polybutylene adipate terephthalate).</title>
        <authorList>
            <person name="Weon H.-Y."/>
            <person name="Yeon J."/>
        </authorList>
    </citation>
    <scope>NUCLEOTIDE SEQUENCE [LARGE SCALE GENOMIC DNA]</scope>
    <source>
        <strain evidence="1 2">SBD 7-3</strain>
    </source>
</reference>
<dbReference type="EMBL" id="CP136336">
    <property type="protein sequence ID" value="WOB06521.1"/>
    <property type="molecule type" value="Genomic_DNA"/>
</dbReference>
<dbReference type="Proteomes" id="UP001303946">
    <property type="component" value="Chromosome"/>
</dbReference>
<name>A0ABZ0CTT5_9BURK</name>
<evidence type="ECO:0000313" key="1">
    <source>
        <dbReference type="EMBL" id="WOB06521.1"/>
    </source>
</evidence>
<keyword evidence="2" id="KW-1185">Reference proteome</keyword>
<protein>
    <submittedName>
        <fullName evidence="1">Uncharacterized protein</fullName>
    </submittedName>
</protein>
<gene>
    <name evidence="1" type="ORF">RXV79_16485</name>
</gene>
<organism evidence="1 2">
    <name type="scientific">Piscinibacter gummiphilus</name>
    <dbReference type="NCBI Taxonomy" id="946333"/>
    <lineage>
        <taxon>Bacteria</taxon>
        <taxon>Pseudomonadati</taxon>
        <taxon>Pseudomonadota</taxon>
        <taxon>Betaproteobacteria</taxon>
        <taxon>Burkholderiales</taxon>
        <taxon>Sphaerotilaceae</taxon>
        <taxon>Piscinibacter</taxon>
    </lineage>
</organism>
<accession>A0ABZ0CTT5</accession>
<proteinExistence type="predicted"/>
<sequence length="107" mass="12004">MPIRLLPFPPTRVNNLFLHGPRFHFERITADQLKSLGLSEGDKAEGATVRRLRDGRYNAIIDSVRLAKSDDKFAGFMSRVTAPHELPVRHDLDSEFSETGSVGLDEV</sequence>